<dbReference type="SUPFAM" id="SSF52821">
    <property type="entry name" value="Rhodanese/Cell cycle control phosphatase"/>
    <property type="match status" value="1"/>
</dbReference>
<accession>A0A8T2QYH2</accession>
<dbReference type="InterPro" id="IPR020936">
    <property type="entry name" value="TrhO"/>
</dbReference>
<dbReference type="InterPro" id="IPR040503">
    <property type="entry name" value="TRHO_N"/>
</dbReference>
<gene>
    <name evidence="3" type="ORF">KP509_31G062300</name>
</gene>
<feature type="region of interest" description="Disordered" evidence="1">
    <location>
        <begin position="505"/>
        <end position="524"/>
    </location>
</feature>
<dbReference type="PROSITE" id="PS50206">
    <property type="entry name" value="RHODANESE_3"/>
    <property type="match status" value="1"/>
</dbReference>
<evidence type="ECO:0000256" key="1">
    <source>
        <dbReference type="SAM" id="MobiDB-lite"/>
    </source>
</evidence>
<dbReference type="Pfam" id="PF12368">
    <property type="entry name" value="Rhodanese_C"/>
    <property type="match status" value="1"/>
</dbReference>
<dbReference type="OrthoDB" id="25002at2759"/>
<dbReference type="Proteomes" id="UP000825935">
    <property type="component" value="Chromosome 31"/>
</dbReference>
<dbReference type="SMART" id="SM00450">
    <property type="entry name" value="RHOD"/>
    <property type="match status" value="1"/>
</dbReference>
<sequence length="524" mass="59514">MSCCRALLRSSTTDAYFLRDRVFVASFRKAGCSVSDFIPPSLSVYPTRFFLRRCPESRPVPFIWERYFHTSFSHNGRYIAATECEGSAASNFDNFDGFEESKWFAENSDTESASEDDRLFESQTRKENYMVVNFYVLVAIDDPHLEVARHSAFVKDKDIRGRILISSQGINAQYSGPYDDVVAYANWVKEDARFASLYTQISPSFDGHAFPRLKLRYKPSLVQVEGGTAKLPITDPSSRAIPLSPGEWKERITGASCELDKDDGCDTQWRSFLILDVRNGYEWDIGHFKGAERPPVDCFKSTEFGLQCNEDSEMDPLANIDKENTDILMYCTGGIRCDIYSSLLRQKGFKNLYSLQGGVARYLIEEKGEHWQGNLFVFDSRLSLPPAAYKQGLLTSGSSEQSLELGHLNSEELNSCKCSLCTGPLSVIRHRNCANVDCNCLFLCCDQCAHKMMGCCSTSCTFAPRKRPFFNNPLQYQRWYNYRDGFESFRPSGYLGKRAKRRLRDLKREQANPESEGIPEGSSL</sequence>
<comment type="caution">
    <text evidence="3">The sequence shown here is derived from an EMBL/GenBank/DDBJ whole genome shotgun (WGS) entry which is preliminary data.</text>
</comment>
<keyword evidence="4" id="KW-1185">Reference proteome</keyword>
<dbReference type="Pfam" id="PF17773">
    <property type="entry name" value="UPF0176_N"/>
    <property type="match status" value="1"/>
</dbReference>
<evidence type="ECO:0000313" key="3">
    <source>
        <dbReference type="EMBL" id="KAH7289182.1"/>
    </source>
</evidence>
<dbReference type="AlphaFoldDB" id="A0A8T2QYH2"/>
<reference evidence="3" key="1">
    <citation type="submission" date="2021-08" db="EMBL/GenBank/DDBJ databases">
        <title>WGS assembly of Ceratopteris richardii.</title>
        <authorList>
            <person name="Marchant D.B."/>
            <person name="Chen G."/>
            <person name="Jenkins J."/>
            <person name="Shu S."/>
            <person name="Leebens-Mack J."/>
            <person name="Grimwood J."/>
            <person name="Schmutz J."/>
            <person name="Soltis P."/>
            <person name="Soltis D."/>
            <person name="Chen Z.-H."/>
        </authorList>
    </citation>
    <scope>NUCLEOTIDE SEQUENCE</scope>
    <source>
        <strain evidence="3">Whitten #5841</strain>
        <tissue evidence="3">Leaf</tissue>
    </source>
</reference>
<dbReference type="InterPro" id="IPR036873">
    <property type="entry name" value="Rhodanese-like_dom_sf"/>
</dbReference>
<name>A0A8T2QYH2_CERRI</name>
<proteinExistence type="predicted"/>
<dbReference type="PANTHER" id="PTHR43268:SF3">
    <property type="entry name" value="RHODANESE-LIKE DOMAIN-CONTAINING PROTEIN 7-RELATED"/>
    <property type="match status" value="1"/>
</dbReference>
<dbReference type="Gene3D" id="3.40.250.10">
    <property type="entry name" value="Rhodanese-like domain"/>
    <property type="match status" value="1"/>
</dbReference>
<evidence type="ECO:0000259" key="2">
    <source>
        <dbReference type="PROSITE" id="PS50206"/>
    </source>
</evidence>
<evidence type="ECO:0000313" key="4">
    <source>
        <dbReference type="Proteomes" id="UP000825935"/>
    </source>
</evidence>
<dbReference type="Pfam" id="PF00581">
    <property type="entry name" value="Rhodanese"/>
    <property type="match status" value="1"/>
</dbReference>
<dbReference type="PANTHER" id="PTHR43268">
    <property type="entry name" value="THIOSULFATE SULFURTRANSFERASE/RHODANESE-LIKE DOMAIN-CONTAINING PROTEIN 2"/>
    <property type="match status" value="1"/>
</dbReference>
<dbReference type="CDD" id="cd01518">
    <property type="entry name" value="RHOD_YceA"/>
    <property type="match status" value="1"/>
</dbReference>
<protein>
    <recommendedName>
        <fullName evidence="2">Rhodanese domain-containing protein</fullName>
    </recommendedName>
</protein>
<dbReference type="EMBL" id="CM035436">
    <property type="protein sequence ID" value="KAH7289182.1"/>
    <property type="molecule type" value="Genomic_DNA"/>
</dbReference>
<organism evidence="3 4">
    <name type="scientific">Ceratopteris richardii</name>
    <name type="common">Triangle waterfern</name>
    <dbReference type="NCBI Taxonomy" id="49495"/>
    <lineage>
        <taxon>Eukaryota</taxon>
        <taxon>Viridiplantae</taxon>
        <taxon>Streptophyta</taxon>
        <taxon>Embryophyta</taxon>
        <taxon>Tracheophyta</taxon>
        <taxon>Polypodiopsida</taxon>
        <taxon>Polypodiidae</taxon>
        <taxon>Polypodiales</taxon>
        <taxon>Pteridineae</taxon>
        <taxon>Pteridaceae</taxon>
        <taxon>Parkerioideae</taxon>
        <taxon>Ceratopteris</taxon>
    </lineage>
</organism>
<dbReference type="Gene3D" id="3.30.70.100">
    <property type="match status" value="1"/>
</dbReference>
<dbReference type="InterPro" id="IPR001763">
    <property type="entry name" value="Rhodanese-like_dom"/>
</dbReference>
<dbReference type="OMA" id="ECKEKLW"/>
<dbReference type="InterPro" id="IPR022111">
    <property type="entry name" value="Rhodanese_C"/>
</dbReference>
<feature type="domain" description="Rhodanese" evidence="2">
    <location>
        <begin position="268"/>
        <end position="367"/>
    </location>
</feature>